<dbReference type="OrthoDB" id="2129491at2759"/>
<dbReference type="PANTHER" id="PTHR22604:SF105">
    <property type="entry name" value="TRANS-1,2-DIHYDROBENZENE-1,2-DIOL DEHYDROGENASE"/>
    <property type="match status" value="1"/>
</dbReference>
<dbReference type="InterPro" id="IPR055170">
    <property type="entry name" value="GFO_IDH_MocA-like_dom"/>
</dbReference>
<dbReference type="EC" id="1.3.1.20" evidence="3"/>
<evidence type="ECO:0000313" key="13">
    <source>
        <dbReference type="EMBL" id="CAD5229992.1"/>
    </source>
</evidence>
<feature type="domain" description="GFO/IDH/MocA-like oxidoreductase" evidence="12">
    <location>
        <begin position="134"/>
        <end position="245"/>
    </location>
</feature>
<evidence type="ECO:0000256" key="9">
    <source>
        <dbReference type="ARBA" id="ARBA00047423"/>
    </source>
</evidence>
<reference evidence="13" key="1">
    <citation type="submission" date="2020-09" db="EMBL/GenBank/DDBJ databases">
        <authorList>
            <person name="Kikuchi T."/>
        </authorList>
    </citation>
    <scope>NUCLEOTIDE SEQUENCE</scope>
    <source>
        <strain evidence="13">Ka4C1</strain>
    </source>
</reference>
<dbReference type="PANTHER" id="PTHR22604">
    <property type="entry name" value="OXIDOREDUCTASES"/>
    <property type="match status" value="1"/>
</dbReference>
<comment type="similarity">
    <text evidence="1">Belongs to the Gfo/Idh/MocA family.</text>
</comment>
<dbReference type="Pfam" id="PF22725">
    <property type="entry name" value="GFO_IDH_MocA_C3"/>
    <property type="match status" value="1"/>
</dbReference>
<protein>
    <recommendedName>
        <fullName evidence="5">Trans-1,2-dihydrobenzene-1,2-diol dehydrogenase</fullName>
        <ecNumber evidence="4">1.1.1.179</ecNumber>
        <ecNumber evidence="3">1.3.1.20</ecNumber>
    </recommendedName>
    <alternativeName>
        <fullName evidence="8">D-xylose 1-dehydrogenase</fullName>
    </alternativeName>
    <alternativeName>
        <fullName evidence="7">D-xylose-NADP dehydrogenase</fullName>
    </alternativeName>
    <alternativeName>
        <fullName evidence="6">Dimeric dihydrodiol dehydrogenase</fullName>
    </alternativeName>
</protein>
<name>A0A7I8XK73_BURXY</name>
<keyword evidence="2" id="KW-0560">Oxidoreductase</keyword>
<dbReference type="Proteomes" id="UP000582659">
    <property type="component" value="Unassembled WGS sequence"/>
</dbReference>
<dbReference type="InterPro" id="IPR036291">
    <property type="entry name" value="NAD(P)-bd_dom_sf"/>
</dbReference>
<dbReference type="EMBL" id="CAJFCV020000005">
    <property type="protein sequence ID" value="CAG9120820.1"/>
    <property type="molecule type" value="Genomic_DNA"/>
</dbReference>
<evidence type="ECO:0000256" key="5">
    <source>
        <dbReference type="ARBA" id="ARBA00040603"/>
    </source>
</evidence>
<comment type="catalytic activity">
    <reaction evidence="9">
        <text>(1R,2R)-1,2-dihydrobenzene-1,2-diol + NADP(+) = catechol + NADPH + H(+)</text>
        <dbReference type="Rhea" id="RHEA:16729"/>
        <dbReference type="ChEBI" id="CHEBI:10702"/>
        <dbReference type="ChEBI" id="CHEBI:15378"/>
        <dbReference type="ChEBI" id="CHEBI:18135"/>
        <dbReference type="ChEBI" id="CHEBI:57783"/>
        <dbReference type="ChEBI" id="CHEBI:58349"/>
        <dbReference type="EC" id="1.3.1.20"/>
    </reaction>
</comment>
<keyword evidence="14" id="KW-1185">Reference proteome</keyword>
<comment type="caution">
    <text evidence="13">The sequence shown here is derived from an EMBL/GenBank/DDBJ whole genome shotgun (WGS) entry which is preliminary data.</text>
</comment>
<evidence type="ECO:0000256" key="10">
    <source>
        <dbReference type="ARBA" id="ARBA00049233"/>
    </source>
</evidence>
<evidence type="ECO:0000256" key="4">
    <source>
        <dbReference type="ARBA" id="ARBA00038984"/>
    </source>
</evidence>
<evidence type="ECO:0000256" key="2">
    <source>
        <dbReference type="ARBA" id="ARBA00023002"/>
    </source>
</evidence>
<proteinExistence type="inferred from homology"/>
<dbReference type="SMR" id="A0A7I8XK73"/>
<dbReference type="Proteomes" id="UP000659654">
    <property type="component" value="Unassembled WGS sequence"/>
</dbReference>
<evidence type="ECO:0000256" key="3">
    <source>
        <dbReference type="ARBA" id="ARBA00038853"/>
    </source>
</evidence>
<sequence>MALRWGIIGCGAISHDFVRSLGVAKENHKVVAAGASALQRAEEFVRKVGLSDVKAFGSYEELLTDNNVDVVYIGLLNDAHVTWTVKALKAGKHVLCEKPLGVNLKEVKLIVETARAEKKFLMEGYWSRFFPVWLDIKNKIADRDLGALRLVHINLGILLPENRRDVSKGSTPLYDIGVYPVSLALYAFGKKATKVDAIGAKDEHNTDIWANITLQFGDDQRALLYYDANNRTVNNAILNFENGSIQIPDFFWSPSEYIVTNRETNQHTTVKYSYPASEHDYNYSHSSGLSYEADHVYRKIKEGQIESEKMSHEETIAIHEVLEKVKKDLGVVFPQD</sequence>
<dbReference type="EMBL" id="CAJFDI010000005">
    <property type="protein sequence ID" value="CAD5229992.1"/>
    <property type="molecule type" value="Genomic_DNA"/>
</dbReference>
<dbReference type="SUPFAM" id="SSF51735">
    <property type="entry name" value="NAD(P)-binding Rossmann-fold domains"/>
    <property type="match status" value="1"/>
</dbReference>
<evidence type="ECO:0000259" key="12">
    <source>
        <dbReference type="Pfam" id="PF22725"/>
    </source>
</evidence>
<dbReference type="GO" id="GO:0047115">
    <property type="term" value="F:trans-1,2-dihydrobenzene-1,2-diol dehydrogenase activity"/>
    <property type="evidence" value="ECO:0007669"/>
    <property type="project" value="UniProtKB-EC"/>
</dbReference>
<dbReference type="GO" id="GO:0047837">
    <property type="term" value="F:D-xylose 1-dehydrogenase (NADP+) activity"/>
    <property type="evidence" value="ECO:0007669"/>
    <property type="project" value="UniProtKB-EC"/>
</dbReference>
<dbReference type="EC" id="1.1.1.179" evidence="4"/>
<comment type="catalytic activity">
    <reaction evidence="10">
        <text>D-xylose + NADP(+) = D-xylono-1,5-lactone + NADPH + H(+)</text>
        <dbReference type="Rhea" id="RHEA:22000"/>
        <dbReference type="ChEBI" id="CHEBI:15378"/>
        <dbReference type="ChEBI" id="CHEBI:15867"/>
        <dbReference type="ChEBI" id="CHEBI:53455"/>
        <dbReference type="ChEBI" id="CHEBI:57783"/>
        <dbReference type="ChEBI" id="CHEBI:58349"/>
        <dbReference type="EC" id="1.1.1.179"/>
    </reaction>
</comment>
<gene>
    <name evidence="13" type="ORF">BXYJ_LOCUS10764</name>
</gene>
<evidence type="ECO:0000256" key="1">
    <source>
        <dbReference type="ARBA" id="ARBA00010928"/>
    </source>
</evidence>
<dbReference type="Gene3D" id="3.40.50.720">
    <property type="entry name" value="NAD(P)-binding Rossmann-like Domain"/>
    <property type="match status" value="1"/>
</dbReference>
<evidence type="ECO:0000256" key="8">
    <source>
        <dbReference type="ARBA" id="ARBA00043025"/>
    </source>
</evidence>
<dbReference type="AlphaFoldDB" id="A0A7I8XK73"/>
<accession>A0A7I8XK73</accession>
<dbReference type="SUPFAM" id="SSF55347">
    <property type="entry name" value="Glyceraldehyde-3-phosphate dehydrogenase-like, C-terminal domain"/>
    <property type="match status" value="1"/>
</dbReference>
<dbReference type="InterPro" id="IPR050984">
    <property type="entry name" value="Gfo/Idh/MocA_domain"/>
</dbReference>
<dbReference type="GO" id="GO:0000166">
    <property type="term" value="F:nucleotide binding"/>
    <property type="evidence" value="ECO:0007669"/>
    <property type="project" value="InterPro"/>
</dbReference>
<organism evidence="13 14">
    <name type="scientific">Bursaphelenchus xylophilus</name>
    <name type="common">Pinewood nematode worm</name>
    <name type="synonym">Aphelenchoides xylophilus</name>
    <dbReference type="NCBI Taxonomy" id="6326"/>
    <lineage>
        <taxon>Eukaryota</taxon>
        <taxon>Metazoa</taxon>
        <taxon>Ecdysozoa</taxon>
        <taxon>Nematoda</taxon>
        <taxon>Chromadorea</taxon>
        <taxon>Rhabditida</taxon>
        <taxon>Tylenchina</taxon>
        <taxon>Tylenchomorpha</taxon>
        <taxon>Aphelenchoidea</taxon>
        <taxon>Aphelenchoididae</taxon>
        <taxon>Bursaphelenchus</taxon>
    </lineage>
</organism>
<evidence type="ECO:0000259" key="11">
    <source>
        <dbReference type="Pfam" id="PF01408"/>
    </source>
</evidence>
<evidence type="ECO:0000256" key="7">
    <source>
        <dbReference type="ARBA" id="ARBA00042988"/>
    </source>
</evidence>
<dbReference type="Pfam" id="PF01408">
    <property type="entry name" value="GFO_IDH_MocA"/>
    <property type="match status" value="1"/>
</dbReference>
<evidence type="ECO:0000313" key="14">
    <source>
        <dbReference type="Proteomes" id="UP000659654"/>
    </source>
</evidence>
<evidence type="ECO:0000256" key="6">
    <source>
        <dbReference type="ARBA" id="ARBA00042926"/>
    </source>
</evidence>
<feature type="domain" description="Gfo/Idh/MocA-like oxidoreductase N-terminal" evidence="11">
    <location>
        <begin position="3"/>
        <end position="125"/>
    </location>
</feature>
<dbReference type="InterPro" id="IPR000683">
    <property type="entry name" value="Gfo/Idh/MocA-like_OxRdtase_N"/>
</dbReference>
<dbReference type="Gene3D" id="3.30.360.10">
    <property type="entry name" value="Dihydrodipicolinate Reductase, domain 2"/>
    <property type="match status" value="1"/>
</dbReference>